<gene>
    <name evidence="2" type="ORF">SteCoe_18811</name>
</gene>
<feature type="domain" description="SET" evidence="1">
    <location>
        <begin position="543"/>
        <end position="685"/>
    </location>
</feature>
<organism evidence="2 3">
    <name type="scientific">Stentor coeruleus</name>
    <dbReference type="NCBI Taxonomy" id="5963"/>
    <lineage>
        <taxon>Eukaryota</taxon>
        <taxon>Sar</taxon>
        <taxon>Alveolata</taxon>
        <taxon>Ciliophora</taxon>
        <taxon>Postciliodesmatophora</taxon>
        <taxon>Heterotrichea</taxon>
        <taxon>Heterotrichida</taxon>
        <taxon>Stentoridae</taxon>
        <taxon>Stentor</taxon>
    </lineage>
</organism>
<dbReference type="EMBL" id="MPUH01000405">
    <property type="protein sequence ID" value="OMJ80860.1"/>
    <property type="molecule type" value="Genomic_DNA"/>
</dbReference>
<reference evidence="2 3" key="1">
    <citation type="submission" date="2016-11" db="EMBL/GenBank/DDBJ databases">
        <title>The macronuclear genome of Stentor coeruleus: a giant cell with tiny introns.</title>
        <authorList>
            <person name="Slabodnick M."/>
            <person name="Ruby J.G."/>
            <person name="Reiff S.B."/>
            <person name="Swart E.C."/>
            <person name="Gosai S."/>
            <person name="Prabakaran S."/>
            <person name="Witkowska E."/>
            <person name="Larue G.E."/>
            <person name="Fisher S."/>
            <person name="Freeman R.M."/>
            <person name="Gunawardena J."/>
            <person name="Chu W."/>
            <person name="Stover N.A."/>
            <person name="Gregory B.D."/>
            <person name="Nowacki M."/>
            <person name="Derisi J."/>
            <person name="Roy S.W."/>
            <person name="Marshall W.F."/>
            <person name="Sood P."/>
        </authorList>
    </citation>
    <scope>NUCLEOTIDE SEQUENCE [LARGE SCALE GENOMIC DNA]</scope>
    <source>
        <strain evidence="2">WM001</strain>
    </source>
</reference>
<dbReference type="PANTHER" id="PTHR46655">
    <property type="entry name" value="HISTONE-LYSINE N-METHYLTRANSFERASE ATXR3"/>
    <property type="match status" value="1"/>
</dbReference>
<dbReference type="Pfam" id="PF13832">
    <property type="entry name" value="zf-HC5HC2H_2"/>
    <property type="match status" value="1"/>
</dbReference>
<dbReference type="InterPro" id="IPR045606">
    <property type="entry name" value="ATXR3_C"/>
</dbReference>
<dbReference type="InterPro" id="IPR001214">
    <property type="entry name" value="SET_dom"/>
</dbReference>
<dbReference type="Gene3D" id="2.170.270.10">
    <property type="entry name" value="SET domain"/>
    <property type="match status" value="1"/>
</dbReference>
<dbReference type="Pfam" id="PF00856">
    <property type="entry name" value="SET"/>
    <property type="match status" value="1"/>
</dbReference>
<keyword evidence="3" id="KW-1185">Reference proteome</keyword>
<evidence type="ECO:0000313" key="2">
    <source>
        <dbReference type="EMBL" id="OMJ80860.1"/>
    </source>
</evidence>
<dbReference type="OrthoDB" id="308383at2759"/>
<dbReference type="SMART" id="SM00317">
    <property type="entry name" value="SET"/>
    <property type="match status" value="1"/>
</dbReference>
<dbReference type="PROSITE" id="PS50280">
    <property type="entry name" value="SET"/>
    <property type="match status" value="1"/>
</dbReference>
<proteinExistence type="predicted"/>
<comment type="caution">
    <text evidence="2">The sequence shown here is derived from an EMBL/GenBank/DDBJ whole genome shotgun (WGS) entry which is preliminary data.</text>
</comment>
<dbReference type="InterPro" id="IPR046341">
    <property type="entry name" value="SET_dom_sf"/>
</dbReference>
<dbReference type="Pfam" id="PF19633">
    <property type="entry name" value="SDG2_C"/>
    <property type="match status" value="1"/>
</dbReference>
<accession>A0A1R2BVR2</accession>
<dbReference type="Gene3D" id="3.30.40.10">
    <property type="entry name" value="Zinc/RING finger domain, C3HC4 (zinc finger)"/>
    <property type="match status" value="1"/>
</dbReference>
<dbReference type="InterPro" id="IPR013083">
    <property type="entry name" value="Znf_RING/FYVE/PHD"/>
</dbReference>
<dbReference type="AlphaFoldDB" id="A0A1R2BVR2"/>
<sequence>MHKILCNTCGVGLYSDLKITEWKCSPCVKGLSPSALKCIACSMSNGVFIKTDNRKWLHLFCGLLLKPYIKSTQELKITKNALNCTVSYNFPQSLYQSPCVFCKSPSKSAAITCYVCKESMHISCVINKTWKIVGENFDCGCSEKKKFVRKPKNQELPPVRGPSSCLILEDIMERIIKADFLMMFREDSTNFLEGYKENILESLSARCYVDSVDEHIAIVIKRSGGQPSKKFKMTTPQNILDFREINDVVEENEPKYVENYREYEDKKITNLDHIYNFYVRGHAYFSISQVLRDLRKMIISKLQSVQTEGEKIYINNFWDLVIQHLKKNKKAFEEAVLDDWQTSLQTNQAAAKVTSIWHKEAFESRQYEMISDYSEVSEGTYKRLFTHKRGKCNGQECEDLSTLGPFELANSTWKSNNSDRSIRVECSDDCECFEDKCQNRQISLKQFQKLGHDVKEIPTWGFDTYTYRNIMAYIRHPVSQKMHKFISKALTKAINSVTTENWNIINALVYIINDTNKIFTLRDKRYADGLYNAITGLSSLLSQDIVLNEFRIHPKGTGVICSNPHGIPKNSLIIEYFGQLYSPSKWYEKQDIIKSLTNQLKKKENSVEALPDFYNIMLERHHDDPDGYDVLIVDPIFYGSYASRLSHSCSPNCGTVTMIAEGKYSIGMYALSDIKYLDELTFDYNSITESREEHLNAVCLCASSICRSFYLAHAQNSSNIPSFHNFLHRASLMLHACISKFNAIDQAICEKFYIRNCVLNDCPEWLKIWISLVLLVIEKELESISLEIYKKITLDSRLQNLVMAVDKIKYCMKRTSDHEPYYLLTPDEVQEYLWGDSESSVRKQLINLFGQLKLDQGLLNKKLTTNKDTRLQILKIRDLLRKTYPNKWKGSGIADMLHLIAYTQVFFIELCYSSFESDPVQIRHCEIMKNSCITGAFKTLNKKYSALYIQGTMCGWYKQTVEKPAASLSADKRGTMALACIEMAVEGDYSPKIRKILLDHLRERPHSTWPSKTNVKYPWGNFTNKAKVLGTPMFDATFLEDPSLLQKALDCIDVPADKCQIVQTYYKIII</sequence>
<dbReference type="Proteomes" id="UP000187209">
    <property type="component" value="Unassembled WGS sequence"/>
</dbReference>
<name>A0A1R2BVR2_9CILI</name>
<evidence type="ECO:0000313" key="3">
    <source>
        <dbReference type="Proteomes" id="UP000187209"/>
    </source>
</evidence>
<protein>
    <recommendedName>
        <fullName evidence="1">SET domain-containing protein</fullName>
    </recommendedName>
</protein>
<dbReference type="SUPFAM" id="SSF82199">
    <property type="entry name" value="SET domain"/>
    <property type="match status" value="1"/>
</dbReference>
<evidence type="ECO:0000259" key="1">
    <source>
        <dbReference type="PROSITE" id="PS50280"/>
    </source>
</evidence>
<dbReference type="PANTHER" id="PTHR46655:SF1">
    <property type="entry name" value="HISTONE-LYSINE N-METHYLTRANSFERASE ATXR3"/>
    <property type="match status" value="1"/>
</dbReference>